<dbReference type="Proteomes" id="UP000215332">
    <property type="component" value="Chromosome 1"/>
</dbReference>
<dbReference type="EMBL" id="LT906441">
    <property type="protein sequence ID" value="SNV29655.1"/>
    <property type="molecule type" value="Genomic_DNA"/>
</dbReference>
<dbReference type="InterPro" id="IPR020846">
    <property type="entry name" value="MFS_dom"/>
</dbReference>
<dbReference type="PANTHER" id="PTHR23542:SF1">
    <property type="entry name" value="MAJOR FACILITATOR SUPERFAMILY (MFS) PROFILE DOMAIN-CONTAINING PROTEIN"/>
    <property type="match status" value="1"/>
</dbReference>
<comment type="subcellular location">
    <subcellularLocation>
        <location evidence="1">Cell membrane</location>
        <topology evidence="1">Multi-pass membrane protein</topology>
    </subcellularLocation>
</comment>
<feature type="transmembrane region" description="Helical" evidence="6">
    <location>
        <begin position="414"/>
        <end position="435"/>
    </location>
</feature>
<reference evidence="8 9" key="1">
    <citation type="submission" date="2017-06" db="EMBL/GenBank/DDBJ databases">
        <authorList>
            <consortium name="Pathogen Informatics"/>
        </authorList>
    </citation>
    <scope>NUCLEOTIDE SEQUENCE [LARGE SCALE GENOMIC DNA]</scope>
    <source>
        <strain evidence="8 9">NCTC11865</strain>
    </source>
</reference>
<protein>
    <submittedName>
        <fullName evidence="8">Arabinose efflux permease</fullName>
    </submittedName>
</protein>
<evidence type="ECO:0000256" key="1">
    <source>
        <dbReference type="ARBA" id="ARBA00004651"/>
    </source>
</evidence>
<dbReference type="AlphaFoldDB" id="A0A239W504"/>
<dbReference type="GO" id="GO:0005886">
    <property type="term" value="C:plasma membrane"/>
    <property type="evidence" value="ECO:0007669"/>
    <property type="project" value="UniProtKB-SubCell"/>
</dbReference>
<evidence type="ECO:0000313" key="8">
    <source>
        <dbReference type="EMBL" id="SNV29655.1"/>
    </source>
</evidence>
<feature type="compositionally biased region" description="Low complexity" evidence="5">
    <location>
        <begin position="202"/>
        <end position="211"/>
    </location>
</feature>
<dbReference type="PANTHER" id="PTHR23542">
    <property type="match status" value="1"/>
</dbReference>
<dbReference type="KEGG" id="cgrn:4412665_00314"/>
<evidence type="ECO:0000256" key="4">
    <source>
        <dbReference type="ARBA" id="ARBA00023136"/>
    </source>
</evidence>
<evidence type="ECO:0000256" key="2">
    <source>
        <dbReference type="ARBA" id="ARBA00022692"/>
    </source>
</evidence>
<keyword evidence="3 6" id="KW-1133">Transmembrane helix</keyword>
<feature type="transmembrane region" description="Helical" evidence="6">
    <location>
        <begin position="353"/>
        <end position="373"/>
    </location>
</feature>
<dbReference type="Pfam" id="PF07690">
    <property type="entry name" value="MFS_1"/>
    <property type="match status" value="1"/>
</dbReference>
<dbReference type="eggNOG" id="COG2814">
    <property type="taxonomic scope" value="Bacteria"/>
</dbReference>
<feature type="transmembrane region" description="Helical" evidence="6">
    <location>
        <begin position="166"/>
        <end position="185"/>
    </location>
</feature>
<dbReference type="GO" id="GO:0022857">
    <property type="term" value="F:transmembrane transporter activity"/>
    <property type="evidence" value="ECO:0007669"/>
    <property type="project" value="InterPro"/>
</dbReference>
<keyword evidence="2 6" id="KW-0812">Transmembrane</keyword>
<accession>A0A239W504</accession>
<evidence type="ECO:0000256" key="5">
    <source>
        <dbReference type="SAM" id="MobiDB-lite"/>
    </source>
</evidence>
<evidence type="ECO:0000313" key="9">
    <source>
        <dbReference type="Proteomes" id="UP000215332"/>
    </source>
</evidence>
<name>A0A239W504_9ACTN</name>
<dbReference type="SUPFAM" id="SSF103473">
    <property type="entry name" value="MFS general substrate transporter"/>
    <property type="match status" value="2"/>
</dbReference>
<feature type="transmembrane region" description="Helical" evidence="6">
    <location>
        <begin position="385"/>
        <end position="408"/>
    </location>
</feature>
<feature type="transmembrane region" description="Helical" evidence="6">
    <location>
        <begin position="99"/>
        <end position="117"/>
    </location>
</feature>
<evidence type="ECO:0000259" key="7">
    <source>
        <dbReference type="PROSITE" id="PS50850"/>
    </source>
</evidence>
<feature type="transmembrane region" description="Helical" evidence="6">
    <location>
        <begin position="301"/>
        <end position="322"/>
    </location>
</feature>
<dbReference type="RefSeq" id="WP_065860989.1">
    <property type="nucleotide sequence ID" value="NZ_LT906441.1"/>
</dbReference>
<keyword evidence="4 6" id="KW-0472">Membrane</keyword>
<proteinExistence type="predicted"/>
<dbReference type="Gene3D" id="1.20.1250.20">
    <property type="entry name" value="MFS general substrate transporter like domains"/>
    <property type="match status" value="2"/>
</dbReference>
<feature type="transmembrane region" description="Helical" evidence="6">
    <location>
        <begin position="262"/>
        <end position="281"/>
    </location>
</feature>
<sequence length="440" mass="45665">MRSYREVLAIREVWTTILLSALTRLPIFGLTMLITLHVVETLGMSYRLAGAVTTFVTISSMISAPWRGSMTDRRGLRRTMIPSIVVMTAVYAVAPWLGYYPLLVILALGYLWNYPIYTIPRQVLIATVPLRKRRAALSLDAVSIEICYMFGPMVSIIIASSVGTRATMIGCAVLAALGATGLTVLDPPIAETSGAASEGQTPSSSSPDGNPSPDPRSATEPVAPTQSSATETLAVEGTTHDSDSPTIDVPTAHPSTTPALAWVNRFTVAILIGCLAAGYTLGGIELTTVGAMREMGSTQAIGWVLAFSGLGSALGGTIYGALNRSVPMPALLTLMGLTAAATTLATSPLQAGLILLIGGLFVSPTLTASIDQLTNLTPPSRRGSVIGWQGSFLNAGVAISAPTIGAVIDGVGWHQAFILSGAIAAVIGLAVGAVMRTRGS</sequence>
<dbReference type="InterPro" id="IPR011701">
    <property type="entry name" value="MFS"/>
</dbReference>
<organism evidence="8 9">
    <name type="scientific">Cutibacterium granulosum</name>
    <dbReference type="NCBI Taxonomy" id="33011"/>
    <lineage>
        <taxon>Bacteria</taxon>
        <taxon>Bacillati</taxon>
        <taxon>Actinomycetota</taxon>
        <taxon>Actinomycetes</taxon>
        <taxon>Propionibacteriales</taxon>
        <taxon>Propionibacteriaceae</taxon>
        <taxon>Cutibacterium</taxon>
    </lineage>
</organism>
<feature type="region of interest" description="Disordered" evidence="5">
    <location>
        <begin position="190"/>
        <end position="229"/>
    </location>
</feature>
<feature type="transmembrane region" description="Helical" evidence="6">
    <location>
        <begin position="137"/>
        <end position="160"/>
    </location>
</feature>
<evidence type="ECO:0000256" key="6">
    <source>
        <dbReference type="SAM" id="Phobius"/>
    </source>
</evidence>
<feature type="transmembrane region" description="Helical" evidence="6">
    <location>
        <begin position="12"/>
        <end position="38"/>
    </location>
</feature>
<evidence type="ECO:0000256" key="3">
    <source>
        <dbReference type="ARBA" id="ARBA00022989"/>
    </source>
</evidence>
<feature type="transmembrane region" description="Helical" evidence="6">
    <location>
        <begin position="44"/>
        <end position="64"/>
    </location>
</feature>
<feature type="domain" description="Major facilitator superfamily (MFS) profile" evidence="7">
    <location>
        <begin position="266"/>
        <end position="440"/>
    </location>
</feature>
<gene>
    <name evidence="8" type="ORF">SAMEA4412665_00314</name>
</gene>
<dbReference type="PROSITE" id="PS50850">
    <property type="entry name" value="MFS"/>
    <property type="match status" value="1"/>
</dbReference>
<dbReference type="InterPro" id="IPR036259">
    <property type="entry name" value="MFS_trans_sf"/>
</dbReference>